<feature type="signal peptide" evidence="8">
    <location>
        <begin position="1"/>
        <end position="30"/>
    </location>
</feature>
<dbReference type="Pfam" id="PF20142">
    <property type="entry name" value="Scaffold"/>
    <property type="match status" value="1"/>
</dbReference>
<dbReference type="GO" id="GO:0016740">
    <property type="term" value="F:transferase activity"/>
    <property type="evidence" value="ECO:0007669"/>
    <property type="project" value="UniProtKB-KW"/>
</dbReference>
<dbReference type="Proteomes" id="UP000294489">
    <property type="component" value="Unassembled WGS sequence"/>
</dbReference>
<keyword evidence="4 7" id="KW-0133">Cell shape</keyword>
<evidence type="ECO:0000313" key="10">
    <source>
        <dbReference type="EMBL" id="TDX31054.1"/>
    </source>
</evidence>
<evidence type="ECO:0000256" key="6">
    <source>
        <dbReference type="ARBA" id="ARBA00023316"/>
    </source>
</evidence>
<evidence type="ECO:0000256" key="5">
    <source>
        <dbReference type="ARBA" id="ARBA00022984"/>
    </source>
</evidence>
<comment type="pathway">
    <text evidence="1 7">Cell wall biogenesis; peptidoglycan biosynthesis.</text>
</comment>
<dbReference type="SUPFAM" id="SSF141523">
    <property type="entry name" value="L,D-transpeptidase catalytic domain-like"/>
    <property type="match status" value="1"/>
</dbReference>
<comment type="similarity">
    <text evidence="2">Belongs to the YkuD family.</text>
</comment>
<keyword evidence="5 7" id="KW-0573">Peptidoglycan synthesis</keyword>
<protein>
    <submittedName>
        <fullName evidence="10">Murein L,D-transpeptidase YcbB/YkuD</fullName>
    </submittedName>
</protein>
<comment type="caution">
    <text evidence="10">The sequence shown here is derived from an EMBL/GenBank/DDBJ whole genome shotgun (WGS) entry which is preliminary data.</text>
</comment>
<evidence type="ECO:0000256" key="1">
    <source>
        <dbReference type="ARBA" id="ARBA00004752"/>
    </source>
</evidence>
<dbReference type="UniPathway" id="UPA00219"/>
<evidence type="ECO:0000256" key="7">
    <source>
        <dbReference type="PROSITE-ProRule" id="PRU01373"/>
    </source>
</evidence>
<dbReference type="Pfam" id="PF01471">
    <property type="entry name" value="PG_binding_1"/>
    <property type="match status" value="1"/>
</dbReference>
<dbReference type="InterPro" id="IPR045380">
    <property type="entry name" value="LD_TPept_scaffold_dom"/>
</dbReference>
<reference evidence="10 11" key="1">
    <citation type="submission" date="2019-03" db="EMBL/GenBank/DDBJ databases">
        <title>Freshwater and sediment microbial communities from various areas in North America, analyzing microbe dynamics in response to fracking.</title>
        <authorList>
            <person name="Lamendella R."/>
        </authorList>
    </citation>
    <scope>NUCLEOTIDE SEQUENCE [LARGE SCALE GENOMIC DNA]</scope>
    <source>
        <strain evidence="10 11">6_TX</strain>
    </source>
</reference>
<evidence type="ECO:0000256" key="4">
    <source>
        <dbReference type="ARBA" id="ARBA00022960"/>
    </source>
</evidence>
<dbReference type="GO" id="GO:0008360">
    <property type="term" value="P:regulation of cell shape"/>
    <property type="evidence" value="ECO:0007669"/>
    <property type="project" value="UniProtKB-UniRule"/>
</dbReference>
<dbReference type="GO" id="GO:0009252">
    <property type="term" value="P:peptidoglycan biosynthetic process"/>
    <property type="evidence" value="ECO:0007669"/>
    <property type="project" value="UniProtKB-UniPathway"/>
</dbReference>
<dbReference type="InterPro" id="IPR036366">
    <property type="entry name" value="PGBDSf"/>
</dbReference>
<evidence type="ECO:0000259" key="9">
    <source>
        <dbReference type="PROSITE" id="PS52029"/>
    </source>
</evidence>
<keyword evidence="3" id="KW-0808">Transferase</keyword>
<dbReference type="Pfam" id="PF03734">
    <property type="entry name" value="YkuD"/>
    <property type="match status" value="1"/>
</dbReference>
<keyword evidence="6 7" id="KW-0961">Cell wall biogenesis/degradation</keyword>
<dbReference type="PROSITE" id="PS52029">
    <property type="entry name" value="LD_TPASE"/>
    <property type="match status" value="1"/>
</dbReference>
<evidence type="ECO:0000256" key="2">
    <source>
        <dbReference type="ARBA" id="ARBA00005992"/>
    </source>
</evidence>
<dbReference type="GO" id="GO:0004180">
    <property type="term" value="F:carboxypeptidase activity"/>
    <property type="evidence" value="ECO:0007669"/>
    <property type="project" value="UniProtKB-ARBA"/>
</dbReference>
<dbReference type="Gene3D" id="2.40.440.10">
    <property type="entry name" value="L,D-transpeptidase catalytic domain-like"/>
    <property type="match status" value="1"/>
</dbReference>
<feature type="active site" description="Nucleophile" evidence="7">
    <location>
        <position position="457"/>
    </location>
</feature>
<dbReference type="InterPro" id="IPR002477">
    <property type="entry name" value="Peptidoglycan-bd-like"/>
</dbReference>
<dbReference type="CDD" id="cd16913">
    <property type="entry name" value="YkuD_like"/>
    <property type="match status" value="1"/>
</dbReference>
<dbReference type="InterPro" id="IPR005490">
    <property type="entry name" value="LD_TPept_cat_dom"/>
</dbReference>
<dbReference type="InterPro" id="IPR052905">
    <property type="entry name" value="LD-transpeptidase_YkuD-like"/>
</dbReference>
<evidence type="ECO:0000256" key="3">
    <source>
        <dbReference type="ARBA" id="ARBA00022679"/>
    </source>
</evidence>
<dbReference type="InterPro" id="IPR036365">
    <property type="entry name" value="PGBD-like_sf"/>
</dbReference>
<dbReference type="Gene3D" id="1.10.101.10">
    <property type="entry name" value="PGBD-like superfamily/PGBD"/>
    <property type="match status" value="1"/>
</dbReference>
<accession>A0A4R8FW20</accession>
<dbReference type="RefSeq" id="WP_208324633.1">
    <property type="nucleotide sequence ID" value="NZ_SOEC01000004.1"/>
</dbReference>
<evidence type="ECO:0000256" key="8">
    <source>
        <dbReference type="SAM" id="SignalP"/>
    </source>
</evidence>
<feature type="chain" id="PRO_5020487868" evidence="8">
    <location>
        <begin position="31"/>
        <end position="542"/>
    </location>
</feature>
<dbReference type="AlphaFoldDB" id="A0A4R8FW20"/>
<dbReference type="EMBL" id="SOEC01000004">
    <property type="protein sequence ID" value="TDX31054.1"/>
    <property type="molecule type" value="Genomic_DNA"/>
</dbReference>
<dbReference type="GO" id="GO:0071555">
    <property type="term" value="P:cell wall organization"/>
    <property type="evidence" value="ECO:0007669"/>
    <property type="project" value="UniProtKB-UniRule"/>
</dbReference>
<feature type="active site" description="Proton donor/acceptor" evidence="7">
    <location>
        <position position="438"/>
    </location>
</feature>
<dbReference type="SUPFAM" id="SSF47090">
    <property type="entry name" value="PGBD-like"/>
    <property type="match status" value="1"/>
</dbReference>
<feature type="domain" description="L,D-TPase catalytic" evidence="9">
    <location>
        <begin position="310"/>
        <end position="481"/>
    </location>
</feature>
<proteinExistence type="inferred from homology"/>
<keyword evidence="8" id="KW-0732">Signal</keyword>
<evidence type="ECO:0000313" key="11">
    <source>
        <dbReference type="Proteomes" id="UP000294489"/>
    </source>
</evidence>
<name>A0A4R8FW20_9GAMM</name>
<dbReference type="PANTHER" id="PTHR41533">
    <property type="entry name" value="L,D-TRANSPEPTIDASE HI_1667-RELATED"/>
    <property type="match status" value="1"/>
</dbReference>
<organism evidence="10 11">
    <name type="scientific">Modicisalibacter xianhensis</name>
    <dbReference type="NCBI Taxonomy" id="442341"/>
    <lineage>
        <taxon>Bacteria</taxon>
        <taxon>Pseudomonadati</taxon>
        <taxon>Pseudomonadota</taxon>
        <taxon>Gammaproteobacteria</taxon>
        <taxon>Oceanospirillales</taxon>
        <taxon>Halomonadaceae</taxon>
        <taxon>Modicisalibacter</taxon>
    </lineage>
</organism>
<dbReference type="InterPro" id="IPR038063">
    <property type="entry name" value="Transpep_catalytic_dom"/>
</dbReference>
<gene>
    <name evidence="10" type="ORF">DFO67_104319</name>
</gene>
<sequence>MRFQMTPRGFLPGLLLLLTCLMVMVVAASAQGDDALPMEGIEALITGQEGDSDSLLHQVYERRGFEPAWNDEATLAVFIDALSSLADDGLDPADYATGILQEEYWQVQATGTALQRARFDVNATRTFLLALRHLQRGKVDPFAIYERWEVPIAEVTLDPMMVSNAIDTRQFAQAFADARPAYSPYERLRSALAKYRRIQALGGWPTLPPRDQSLRPGETHEDILLLRQRLAMIGETMLSPTDAPDMLPTRYDEALAAAVRRFQERHLLQADGIVGPRTRAALNVPVEARIDQIRANLERARWLLHDLPDTFVLVDIAGYQLSYFRPDGQIWRTRIVVGQPYRQTPSLRSEITHVTVNPTWTIPPTILRQDVLPHVRRDPGYLARHRIQVLDGSGYRLDPFSIDWTRPGNVILRQAAGPGNALGQVVIRFPNQHLVYLHDTPAQALFAQEQRAFSSGCIRVQQVLELVQHLFDDTGTDQHLASLIATGQTRNVPLSRTVPLILSYWTAQADEAGFVTFRPDIYQRDAPLLAALDRPFFLRDER</sequence>
<dbReference type="PANTHER" id="PTHR41533:SF2">
    <property type="entry name" value="BLR7131 PROTEIN"/>
    <property type="match status" value="1"/>
</dbReference>